<dbReference type="PANTHER" id="PTHR42711:SF5">
    <property type="entry name" value="ABC TRANSPORTER ATP-BINDING PROTEIN NATA"/>
    <property type="match status" value="1"/>
</dbReference>
<proteinExistence type="inferred from homology"/>
<comment type="similarity">
    <text evidence="1">Belongs to the ABC transporter superfamily.</text>
</comment>
<dbReference type="GO" id="GO:0016887">
    <property type="term" value="F:ATP hydrolysis activity"/>
    <property type="evidence" value="ECO:0007669"/>
    <property type="project" value="InterPro"/>
</dbReference>
<dbReference type="PROSITE" id="PS00211">
    <property type="entry name" value="ABC_TRANSPORTER_1"/>
    <property type="match status" value="1"/>
</dbReference>
<keyword evidence="3" id="KW-0547">Nucleotide-binding</keyword>
<dbReference type="PANTHER" id="PTHR42711">
    <property type="entry name" value="ABC TRANSPORTER ATP-BINDING PROTEIN"/>
    <property type="match status" value="1"/>
</dbReference>
<reference evidence="6 7" key="1">
    <citation type="submission" date="2017-06" db="EMBL/GenBank/DDBJ databases">
        <authorList>
            <consortium name="Pathogen Informatics"/>
        </authorList>
    </citation>
    <scope>NUCLEOTIDE SEQUENCE [LARGE SCALE GENOMIC DNA]</scope>
    <source>
        <strain evidence="6 7">NCTC13839</strain>
    </source>
</reference>
<evidence type="ECO:0000259" key="5">
    <source>
        <dbReference type="PROSITE" id="PS50893"/>
    </source>
</evidence>
<dbReference type="EC" id="3.6.3.-" evidence="6"/>
<evidence type="ECO:0000256" key="1">
    <source>
        <dbReference type="ARBA" id="ARBA00005417"/>
    </source>
</evidence>
<keyword evidence="7" id="KW-1185">Reference proteome</keyword>
<feature type="domain" description="ABC transporter" evidence="5">
    <location>
        <begin position="3"/>
        <end position="230"/>
    </location>
</feature>
<dbReference type="InterPro" id="IPR027417">
    <property type="entry name" value="P-loop_NTPase"/>
</dbReference>
<organism evidence="6 7">
    <name type="scientific">Mammaliicoccus stepanovicii</name>
    <dbReference type="NCBI Taxonomy" id="643214"/>
    <lineage>
        <taxon>Bacteria</taxon>
        <taxon>Bacillati</taxon>
        <taxon>Bacillota</taxon>
        <taxon>Bacilli</taxon>
        <taxon>Bacillales</taxon>
        <taxon>Staphylococcaceae</taxon>
        <taxon>Mammaliicoccus</taxon>
    </lineage>
</organism>
<dbReference type="Pfam" id="PF00005">
    <property type="entry name" value="ABC_tran"/>
    <property type="match status" value="1"/>
</dbReference>
<dbReference type="SMART" id="SM00382">
    <property type="entry name" value="AAA"/>
    <property type="match status" value="1"/>
</dbReference>
<dbReference type="InterPro" id="IPR025302">
    <property type="entry name" value="DrrA1/2-like_C"/>
</dbReference>
<dbReference type="Gene3D" id="3.40.50.300">
    <property type="entry name" value="P-loop containing nucleotide triphosphate hydrolases"/>
    <property type="match status" value="1"/>
</dbReference>
<evidence type="ECO:0000313" key="7">
    <source>
        <dbReference type="Proteomes" id="UP000242084"/>
    </source>
</evidence>
<dbReference type="InterPro" id="IPR003439">
    <property type="entry name" value="ABC_transporter-like_ATP-bd"/>
</dbReference>
<protein>
    <submittedName>
        <fullName evidence="6">Multidrug ABC transporter ATPase</fullName>
        <ecNumber evidence="6">3.6.3.-</ecNumber>
    </submittedName>
</protein>
<evidence type="ECO:0000313" key="6">
    <source>
        <dbReference type="EMBL" id="SNV42878.1"/>
    </source>
</evidence>
<sequence>MTLIIKDLSKKFNEFTAVHGVDLTVPEGTMYGFLGGNGAGKTTTFRMILGLLPKTTGVITFKDKPIDYSMTDTVGYLPEERGLNPKLKVWKQIQYLAELKGMKKKEIHKELDYWLKRFDALENKEKKIEALSKGNQQKIQLIASIIHKPKLLILDEPFSGLDPVNVELLKSAVKDLKERGTTIIFSSHRMEHVEELCDHICIMNKGKAVVSGDIDKVKDDFGKKDIYIEGNYKFDFLKDYEGVEVYKETKKGVKIRIANEQYAEPIYKDVIKLGYLKRFQVAEPSLNDIFIAKVGEHHE</sequence>
<evidence type="ECO:0000256" key="4">
    <source>
        <dbReference type="ARBA" id="ARBA00022840"/>
    </source>
</evidence>
<dbReference type="SUPFAM" id="SSF52540">
    <property type="entry name" value="P-loop containing nucleoside triphosphate hydrolases"/>
    <property type="match status" value="1"/>
</dbReference>
<dbReference type="Pfam" id="PF13732">
    <property type="entry name" value="DrrA1-3_C"/>
    <property type="match status" value="1"/>
</dbReference>
<keyword evidence="6" id="KW-0378">Hydrolase</keyword>
<dbReference type="KEGG" id="sste:SAMEA4384403_0004"/>
<keyword evidence="4" id="KW-0067">ATP-binding</keyword>
<dbReference type="EMBL" id="LT906462">
    <property type="protein sequence ID" value="SNV42878.1"/>
    <property type="molecule type" value="Genomic_DNA"/>
</dbReference>
<gene>
    <name evidence="6" type="primary">lptB_1</name>
    <name evidence="6" type="ORF">SAMEA4384403_00004</name>
</gene>
<dbReference type="AlphaFoldDB" id="A0A239XA00"/>
<name>A0A239XA00_9STAP</name>
<dbReference type="InterPro" id="IPR050763">
    <property type="entry name" value="ABC_transporter_ATP-binding"/>
</dbReference>
<keyword evidence="2" id="KW-0813">Transport</keyword>
<dbReference type="RefSeq" id="WP_095085171.1">
    <property type="nucleotide sequence ID" value="NZ_BMDM01000008.1"/>
</dbReference>
<dbReference type="InterPro" id="IPR017871">
    <property type="entry name" value="ABC_transporter-like_CS"/>
</dbReference>
<dbReference type="OrthoDB" id="9801987at2"/>
<accession>A0A239XA00</accession>
<dbReference type="PROSITE" id="PS50893">
    <property type="entry name" value="ABC_TRANSPORTER_2"/>
    <property type="match status" value="1"/>
</dbReference>
<dbReference type="InterPro" id="IPR003593">
    <property type="entry name" value="AAA+_ATPase"/>
</dbReference>
<evidence type="ECO:0000256" key="3">
    <source>
        <dbReference type="ARBA" id="ARBA00022741"/>
    </source>
</evidence>
<dbReference type="Proteomes" id="UP000242084">
    <property type="component" value="Chromosome 1"/>
</dbReference>
<evidence type="ECO:0000256" key="2">
    <source>
        <dbReference type="ARBA" id="ARBA00022448"/>
    </source>
</evidence>
<dbReference type="GO" id="GO:0005524">
    <property type="term" value="F:ATP binding"/>
    <property type="evidence" value="ECO:0007669"/>
    <property type="project" value="UniProtKB-KW"/>
</dbReference>